<evidence type="ECO:0000313" key="2">
    <source>
        <dbReference type="EMBL" id="MDO6414413.1"/>
    </source>
</evidence>
<feature type="compositionally biased region" description="Polar residues" evidence="1">
    <location>
        <begin position="260"/>
        <end position="270"/>
    </location>
</feature>
<protein>
    <recommendedName>
        <fullName evidence="4">Conjugal transfer pilus assembly protein TraV</fullName>
    </recommendedName>
</protein>
<sequence length="313" mass="31351">MKRTVPLLLFAMVGLTGCTTLGGNIKGSFDCKAPGGTCAPMTSIDAQAVNSLGATTTAIDGTATDNARIFYAGVGDGVPVRTSDRVLKVVFPAHTDGTGIYRDEAVARVVVERGGWVPGPETIAARSPKGELAASARTERKTATLKTGSKVGDAMAEASGTPAATLTGAVGAPVGLREVAASLEAAPMPQLEYGAAPTASSTVPVGSEGAPTAEAIAAAKAGHRIGAPRSTAALQRASGRRGVGSRRVLGLDRAQVGAAQHTSSPSQQQLARVAFRAPATDEGSQPAEIAPVPTTDPIATVGGEPAPSEGRPQ</sequence>
<evidence type="ECO:0000256" key="1">
    <source>
        <dbReference type="SAM" id="MobiDB-lite"/>
    </source>
</evidence>
<comment type="caution">
    <text evidence="2">The sequence shown here is derived from an EMBL/GenBank/DDBJ whole genome shotgun (WGS) entry which is preliminary data.</text>
</comment>
<feature type="region of interest" description="Disordered" evidence="1">
    <location>
        <begin position="257"/>
        <end position="313"/>
    </location>
</feature>
<dbReference type="EMBL" id="JAUOTP010000003">
    <property type="protein sequence ID" value="MDO6414413.1"/>
    <property type="molecule type" value="Genomic_DNA"/>
</dbReference>
<gene>
    <name evidence="2" type="ORF">Q4F19_08470</name>
</gene>
<dbReference type="PROSITE" id="PS51257">
    <property type="entry name" value="PROKAR_LIPOPROTEIN"/>
    <property type="match status" value="1"/>
</dbReference>
<reference evidence="2" key="1">
    <citation type="submission" date="2023-07" db="EMBL/GenBank/DDBJ databases">
        <authorList>
            <person name="Kim M."/>
        </authorList>
    </citation>
    <scope>NUCLEOTIDE SEQUENCE</scope>
    <source>
        <strain evidence="2">BIUV-7</strain>
    </source>
</reference>
<name>A0ABT8Y7W8_9SPHN</name>
<proteinExistence type="predicted"/>
<evidence type="ECO:0000313" key="3">
    <source>
        <dbReference type="Proteomes" id="UP001169764"/>
    </source>
</evidence>
<keyword evidence="3" id="KW-1185">Reference proteome</keyword>
<evidence type="ECO:0008006" key="4">
    <source>
        <dbReference type="Google" id="ProtNLM"/>
    </source>
</evidence>
<dbReference type="RefSeq" id="WP_303541557.1">
    <property type="nucleotide sequence ID" value="NZ_JAUOTP010000003.1"/>
</dbReference>
<accession>A0ABT8Y7W8</accession>
<organism evidence="2 3">
    <name type="scientific">Sphingomonas natans</name>
    <dbReference type="NCBI Taxonomy" id="3063330"/>
    <lineage>
        <taxon>Bacteria</taxon>
        <taxon>Pseudomonadati</taxon>
        <taxon>Pseudomonadota</taxon>
        <taxon>Alphaproteobacteria</taxon>
        <taxon>Sphingomonadales</taxon>
        <taxon>Sphingomonadaceae</taxon>
        <taxon>Sphingomonas</taxon>
    </lineage>
</organism>
<dbReference type="Proteomes" id="UP001169764">
    <property type="component" value="Unassembled WGS sequence"/>
</dbReference>